<keyword evidence="2" id="KW-0812">Transmembrane</keyword>
<feature type="region of interest" description="Disordered" evidence="1">
    <location>
        <begin position="1"/>
        <end position="21"/>
    </location>
</feature>
<name>A0A6J7H7H0_9ZZZZ</name>
<proteinExistence type="predicted"/>
<reference evidence="4" key="1">
    <citation type="submission" date="2020-05" db="EMBL/GenBank/DDBJ databases">
        <authorList>
            <person name="Chiriac C."/>
            <person name="Salcher M."/>
            <person name="Ghai R."/>
            <person name="Kavagutti S V."/>
        </authorList>
    </citation>
    <scope>NUCLEOTIDE SEQUENCE</scope>
</reference>
<dbReference type="Pfam" id="PF13399">
    <property type="entry name" value="LytR_C"/>
    <property type="match status" value="1"/>
</dbReference>
<feature type="transmembrane region" description="Helical" evidence="2">
    <location>
        <begin position="21"/>
        <end position="44"/>
    </location>
</feature>
<gene>
    <name evidence="4" type="ORF">UFOPK3662_00283</name>
</gene>
<dbReference type="EMBL" id="CAFBMW010000002">
    <property type="protein sequence ID" value="CAB4915722.1"/>
    <property type="molecule type" value="Genomic_DNA"/>
</dbReference>
<evidence type="ECO:0000256" key="2">
    <source>
        <dbReference type="SAM" id="Phobius"/>
    </source>
</evidence>
<organism evidence="4">
    <name type="scientific">freshwater metagenome</name>
    <dbReference type="NCBI Taxonomy" id="449393"/>
    <lineage>
        <taxon>unclassified sequences</taxon>
        <taxon>metagenomes</taxon>
        <taxon>ecological metagenomes</taxon>
    </lineage>
</organism>
<keyword evidence="2" id="KW-0472">Membrane</keyword>
<sequence length="177" mass="19021">MASFPSSGRLPSRRPRDERGVAFPSPLVMLSVLAVAMASITFVATRDQAPTERRVETATIASAEQTPSAEPTAKPTKEPKPEPRVKRGEVYVEVYNSSGIKGLAASTAEKATTVGWAVVGEDNWYGVVPTTTVYFPPRLKAAGKQLALDLGIRRTAPAVGEMKRDRLTIILTTDAPQ</sequence>
<accession>A0A6J7H7H0</accession>
<feature type="region of interest" description="Disordered" evidence="1">
    <location>
        <begin position="58"/>
        <end position="85"/>
    </location>
</feature>
<dbReference type="InterPro" id="IPR027381">
    <property type="entry name" value="LytR/CpsA/Psr_C"/>
</dbReference>
<dbReference type="AlphaFoldDB" id="A0A6J7H7H0"/>
<evidence type="ECO:0000313" key="4">
    <source>
        <dbReference type="EMBL" id="CAB4915722.1"/>
    </source>
</evidence>
<feature type="domain" description="LytR/CpsA/Psr regulator C-terminal" evidence="3">
    <location>
        <begin position="90"/>
        <end position="174"/>
    </location>
</feature>
<feature type="compositionally biased region" description="Low complexity" evidence="1">
    <location>
        <begin position="1"/>
        <end position="10"/>
    </location>
</feature>
<protein>
    <submittedName>
        <fullName evidence="4">Unannotated protein</fullName>
    </submittedName>
</protein>
<evidence type="ECO:0000256" key="1">
    <source>
        <dbReference type="SAM" id="MobiDB-lite"/>
    </source>
</evidence>
<feature type="compositionally biased region" description="Basic and acidic residues" evidence="1">
    <location>
        <begin position="75"/>
        <end position="85"/>
    </location>
</feature>
<evidence type="ECO:0000259" key="3">
    <source>
        <dbReference type="Pfam" id="PF13399"/>
    </source>
</evidence>
<feature type="compositionally biased region" description="Polar residues" evidence="1">
    <location>
        <begin position="59"/>
        <end position="68"/>
    </location>
</feature>
<keyword evidence="2" id="KW-1133">Transmembrane helix</keyword>
<dbReference type="Gene3D" id="3.30.70.2390">
    <property type="match status" value="1"/>
</dbReference>